<reference evidence="3" key="1">
    <citation type="journal article" date="2019" name="Int. J. Syst. Evol. Microbiol.">
        <title>The Global Catalogue of Microorganisms (GCM) 10K type strain sequencing project: providing services to taxonomists for standard genome sequencing and annotation.</title>
        <authorList>
            <consortium name="The Broad Institute Genomics Platform"/>
            <consortium name="The Broad Institute Genome Sequencing Center for Infectious Disease"/>
            <person name="Wu L."/>
            <person name="Ma J."/>
        </authorList>
    </citation>
    <scope>NUCLEOTIDE SEQUENCE [LARGE SCALE GENOMIC DNA]</scope>
    <source>
        <strain evidence="3">TISTR 1571</strain>
    </source>
</reference>
<dbReference type="InterPro" id="IPR015421">
    <property type="entry name" value="PyrdxlP-dep_Trfase_major"/>
</dbReference>
<dbReference type="EMBL" id="JBHUMZ010000021">
    <property type="protein sequence ID" value="MFD2639164.1"/>
    <property type="molecule type" value="Genomic_DNA"/>
</dbReference>
<dbReference type="Proteomes" id="UP001597452">
    <property type="component" value="Unassembled WGS sequence"/>
</dbReference>
<dbReference type="CDD" id="cd00616">
    <property type="entry name" value="AHBA_syn"/>
    <property type="match status" value="1"/>
</dbReference>
<keyword evidence="2" id="KW-0808">Transferase</keyword>
<dbReference type="PANTHER" id="PTHR30244">
    <property type="entry name" value="TRANSAMINASE"/>
    <property type="match status" value="1"/>
</dbReference>
<protein>
    <submittedName>
        <fullName evidence="2">Aminotransferase class I/II-fold pyridoxal phosphate-dependent enzyme</fullName>
    </submittedName>
</protein>
<comment type="similarity">
    <text evidence="1">Belongs to the DegT/DnrJ/EryC1 family.</text>
</comment>
<dbReference type="InterPro" id="IPR015424">
    <property type="entry name" value="PyrdxlP-dep_Trfase"/>
</dbReference>
<keyword evidence="3" id="KW-1185">Reference proteome</keyword>
<keyword evidence="1" id="KW-0663">Pyridoxal phosphate</keyword>
<dbReference type="PANTHER" id="PTHR30244:SF34">
    <property type="entry name" value="DTDP-4-AMINO-4,6-DIDEOXYGALACTOSE TRANSAMINASE"/>
    <property type="match status" value="1"/>
</dbReference>
<proteinExistence type="inferred from homology"/>
<sequence>MERVFLSSPHMSGNEQKYIQEAFDLNWIAPLGNNVDGFEKELSEYNSINHAAVVSSGTAAIHLALKLLDVQPEDTVFCSSLTFVATVNPVLYEGATPVFIDSEPDTWNMSPVAIEHALVDAKRDGNLPKAVIVVNLYGQSAKMDEIITVCNRYNVPVIEDAAESLGSEYKGQKSGTFGQFGIYSFNGNKIITTSGGGALVSNDEESIQKARFLATQARDPAVHYQHSEVGYNYRMSNIVAGIGRGQLEVLDERVNQRRSVFNNYYEAFKDIQGIEFQPELKDTRSNRWLTALTINPEKAGITRNDIIHALDEQNIEARPVWKPMHLQPLFEGCKYYSHHNNESISDQLFENGLCLPSGSNMSEETQDKIIKLILDLLPTD</sequence>
<keyword evidence="2" id="KW-0032">Aminotransferase</keyword>
<organism evidence="2 3">
    <name type="scientific">Piscibacillus salipiscarius</name>
    <dbReference type="NCBI Taxonomy" id="299480"/>
    <lineage>
        <taxon>Bacteria</taxon>
        <taxon>Bacillati</taxon>
        <taxon>Bacillota</taxon>
        <taxon>Bacilli</taxon>
        <taxon>Bacillales</taxon>
        <taxon>Bacillaceae</taxon>
        <taxon>Piscibacillus</taxon>
    </lineage>
</organism>
<dbReference type="InterPro" id="IPR000653">
    <property type="entry name" value="DegT/StrS_aminotransferase"/>
</dbReference>
<dbReference type="Pfam" id="PF01041">
    <property type="entry name" value="DegT_DnrJ_EryC1"/>
    <property type="match status" value="1"/>
</dbReference>
<evidence type="ECO:0000256" key="1">
    <source>
        <dbReference type="RuleBase" id="RU004508"/>
    </source>
</evidence>
<name>A0ABW5QB48_9BACI</name>
<dbReference type="InterPro" id="IPR015422">
    <property type="entry name" value="PyrdxlP-dep_Trfase_small"/>
</dbReference>
<dbReference type="Gene3D" id="3.90.1150.10">
    <property type="entry name" value="Aspartate Aminotransferase, domain 1"/>
    <property type="match status" value="1"/>
</dbReference>
<evidence type="ECO:0000313" key="2">
    <source>
        <dbReference type="EMBL" id="MFD2639164.1"/>
    </source>
</evidence>
<dbReference type="Gene3D" id="3.40.640.10">
    <property type="entry name" value="Type I PLP-dependent aspartate aminotransferase-like (Major domain)"/>
    <property type="match status" value="1"/>
</dbReference>
<dbReference type="SUPFAM" id="SSF53383">
    <property type="entry name" value="PLP-dependent transferases"/>
    <property type="match status" value="1"/>
</dbReference>
<evidence type="ECO:0000313" key="3">
    <source>
        <dbReference type="Proteomes" id="UP001597452"/>
    </source>
</evidence>
<dbReference type="GO" id="GO:0008483">
    <property type="term" value="F:transaminase activity"/>
    <property type="evidence" value="ECO:0007669"/>
    <property type="project" value="UniProtKB-KW"/>
</dbReference>
<comment type="caution">
    <text evidence="2">The sequence shown here is derived from an EMBL/GenBank/DDBJ whole genome shotgun (WGS) entry which is preliminary data.</text>
</comment>
<dbReference type="PIRSF" id="PIRSF000390">
    <property type="entry name" value="PLP_StrS"/>
    <property type="match status" value="1"/>
</dbReference>
<dbReference type="RefSeq" id="WP_377328971.1">
    <property type="nucleotide sequence ID" value="NZ_JBHUMZ010000021.1"/>
</dbReference>
<accession>A0ABW5QB48</accession>
<gene>
    <name evidence="2" type="ORF">ACFSW4_09835</name>
</gene>